<evidence type="ECO:0000256" key="15">
    <source>
        <dbReference type="ARBA" id="ARBA00023264"/>
    </source>
</evidence>
<feature type="compositionally biased region" description="Basic and acidic residues" evidence="19">
    <location>
        <begin position="619"/>
        <end position="634"/>
    </location>
</feature>
<dbReference type="VEuPathDB" id="PlasmoDB:AK88_01767"/>
<dbReference type="UniPathway" id="UPA00557">
    <property type="reaction ID" value="UER00614"/>
</dbReference>
<organism evidence="21 22">
    <name type="scientific">Plasmodium fragile</name>
    <dbReference type="NCBI Taxonomy" id="5857"/>
    <lineage>
        <taxon>Eukaryota</taxon>
        <taxon>Sar</taxon>
        <taxon>Alveolata</taxon>
        <taxon>Apicomplexa</taxon>
        <taxon>Aconoidasida</taxon>
        <taxon>Haemosporida</taxon>
        <taxon>Plasmodiidae</taxon>
        <taxon>Plasmodium</taxon>
        <taxon>Plasmodium (Plasmodium)</taxon>
    </lineage>
</organism>
<keyword evidence="7" id="KW-0444">Lipid biosynthesis</keyword>
<dbReference type="PANTHER" id="PTHR13773:SF8">
    <property type="entry name" value="PHOSPHATIDATE CYTIDYLYLTRANSFERASE, PHOTORECEPTOR-SPECIFIC"/>
    <property type="match status" value="1"/>
</dbReference>
<keyword evidence="22" id="KW-1185">Reference proteome</keyword>
<comment type="similarity">
    <text evidence="5">Belongs to the CDS family.</text>
</comment>
<evidence type="ECO:0000256" key="19">
    <source>
        <dbReference type="SAM" id="MobiDB-lite"/>
    </source>
</evidence>
<evidence type="ECO:0000256" key="6">
    <source>
        <dbReference type="ARBA" id="ARBA00012487"/>
    </source>
</evidence>
<dbReference type="OrthoDB" id="10260889at2759"/>
<reference evidence="21 22" key="1">
    <citation type="submission" date="2014-03" db="EMBL/GenBank/DDBJ databases">
        <title>The Genome Sequence of Plasmodium fragile nilgiri.</title>
        <authorList>
            <consortium name="The Broad Institute Genomics Platform"/>
            <consortium name="The Broad Institute Genome Sequencing Center for Infectious Disease"/>
            <person name="Neafsey D."/>
            <person name="Duraisingh M."/>
            <person name="Young S.K."/>
            <person name="Zeng Q."/>
            <person name="Gargeya S."/>
            <person name="Abouelleil A."/>
            <person name="Alvarado L."/>
            <person name="Chapman S.B."/>
            <person name="Gainer-Dewar J."/>
            <person name="Goldberg J."/>
            <person name="Griggs A."/>
            <person name="Gujja S."/>
            <person name="Hansen M."/>
            <person name="Howarth C."/>
            <person name="Imamovic A."/>
            <person name="Larimer J."/>
            <person name="Pearson M."/>
            <person name="Poon T.W."/>
            <person name="Priest M."/>
            <person name="Roberts A."/>
            <person name="Saif S."/>
            <person name="Shea T."/>
            <person name="Sykes S."/>
            <person name="Wortman J."/>
            <person name="Nusbaum C."/>
            <person name="Birren B."/>
        </authorList>
    </citation>
    <scope>NUCLEOTIDE SEQUENCE [LARGE SCALE GENOMIC DNA]</scope>
    <source>
        <strain evidence="22">nilgiri</strain>
    </source>
</reference>
<dbReference type="EC" id="2.7.7.41" evidence="6"/>
<feature type="transmembrane region" description="Helical" evidence="20">
    <location>
        <begin position="299"/>
        <end position="318"/>
    </location>
</feature>
<dbReference type="GO" id="GO:0004605">
    <property type="term" value="F:phosphatidate cytidylyltransferase activity"/>
    <property type="evidence" value="ECO:0007669"/>
    <property type="project" value="UniProtKB-EC"/>
</dbReference>
<evidence type="ECO:0000256" key="13">
    <source>
        <dbReference type="ARBA" id="ARBA00023136"/>
    </source>
</evidence>
<name>A0A0D9QNH1_PLAFR</name>
<evidence type="ECO:0000256" key="14">
    <source>
        <dbReference type="ARBA" id="ARBA00023209"/>
    </source>
</evidence>
<dbReference type="Proteomes" id="UP000054561">
    <property type="component" value="Unassembled WGS sequence"/>
</dbReference>
<keyword evidence="11 20" id="KW-1133">Transmembrane helix</keyword>
<evidence type="ECO:0000313" key="22">
    <source>
        <dbReference type="Proteomes" id="UP000054561"/>
    </source>
</evidence>
<feature type="region of interest" description="Disordered" evidence="19">
    <location>
        <begin position="611"/>
        <end position="643"/>
    </location>
</feature>
<feature type="transmembrane region" description="Helical" evidence="20">
    <location>
        <begin position="366"/>
        <end position="385"/>
    </location>
</feature>
<evidence type="ECO:0000256" key="18">
    <source>
        <dbReference type="ARBA" id="ARBA00033406"/>
    </source>
</evidence>
<comment type="pathway">
    <text evidence="3">Phospholipid metabolism; CDP-diacylglycerol biosynthesis; CDP-diacylglycerol from sn-glycerol 3-phosphate: step 3/3.</text>
</comment>
<keyword evidence="13 20" id="KW-0472">Membrane</keyword>
<evidence type="ECO:0000256" key="11">
    <source>
        <dbReference type="ARBA" id="ARBA00022989"/>
    </source>
</evidence>
<feature type="compositionally biased region" description="Basic and acidic residues" evidence="19">
    <location>
        <begin position="54"/>
        <end position="80"/>
    </location>
</feature>
<dbReference type="OMA" id="FFICPQN"/>
<evidence type="ECO:0000256" key="20">
    <source>
        <dbReference type="SAM" id="Phobius"/>
    </source>
</evidence>
<evidence type="ECO:0000256" key="16">
    <source>
        <dbReference type="ARBA" id="ARBA00029893"/>
    </source>
</evidence>
<proteinExistence type="inferred from homology"/>
<comment type="catalytic activity">
    <reaction evidence="1">
        <text>a 1,2-diacyl-sn-glycero-3-phosphate + CTP + H(+) = a CDP-1,2-diacyl-sn-glycerol + diphosphate</text>
        <dbReference type="Rhea" id="RHEA:16229"/>
        <dbReference type="ChEBI" id="CHEBI:15378"/>
        <dbReference type="ChEBI" id="CHEBI:33019"/>
        <dbReference type="ChEBI" id="CHEBI:37563"/>
        <dbReference type="ChEBI" id="CHEBI:58332"/>
        <dbReference type="ChEBI" id="CHEBI:58608"/>
        <dbReference type="EC" id="2.7.7.41"/>
    </reaction>
</comment>
<evidence type="ECO:0000256" key="1">
    <source>
        <dbReference type="ARBA" id="ARBA00001698"/>
    </source>
</evidence>
<dbReference type="GO" id="GO:0005789">
    <property type="term" value="C:endoplasmic reticulum membrane"/>
    <property type="evidence" value="ECO:0007669"/>
    <property type="project" value="TreeGrafter"/>
</dbReference>
<feature type="region of interest" description="Disordered" evidence="19">
    <location>
        <begin position="1"/>
        <end position="154"/>
    </location>
</feature>
<feature type="transmembrane region" description="Helical" evidence="20">
    <location>
        <begin position="507"/>
        <end position="529"/>
    </location>
</feature>
<dbReference type="RefSeq" id="XP_012334825.1">
    <property type="nucleotide sequence ID" value="XM_012479402.1"/>
</dbReference>
<comment type="pathway">
    <text evidence="4">Lipid metabolism.</text>
</comment>
<keyword evidence="14" id="KW-0594">Phospholipid biosynthesis</keyword>
<dbReference type="InterPro" id="IPR016720">
    <property type="entry name" value="PC_Trfase_euk"/>
</dbReference>
<evidence type="ECO:0000256" key="5">
    <source>
        <dbReference type="ARBA" id="ARBA00010185"/>
    </source>
</evidence>
<evidence type="ECO:0000256" key="2">
    <source>
        <dbReference type="ARBA" id="ARBA00004141"/>
    </source>
</evidence>
<evidence type="ECO:0000256" key="3">
    <source>
        <dbReference type="ARBA" id="ARBA00005119"/>
    </source>
</evidence>
<dbReference type="AlphaFoldDB" id="A0A0D9QNH1"/>
<keyword evidence="12" id="KW-0443">Lipid metabolism</keyword>
<evidence type="ECO:0000313" key="21">
    <source>
        <dbReference type="EMBL" id="KJP88488.1"/>
    </source>
</evidence>
<feature type="transmembrane region" description="Helical" evidence="20">
    <location>
        <begin position="330"/>
        <end position="354"/>
    </location>
</feature>
<dbReference type="GeneID" id="24267081"/>
<dbReference type="EMBL" id="KQ001660">
    <property type="protein sequence ID" value="KJP88488.1"/>
    <property type="molecule type" value="Genomic_DNA"/>
</dbReference>
<dbReference type="GO" id="GO:0016024">
    <property type="term" value="P:CDP-diacylglycerol biosynthetic process"/>
    <property type="evidence" value="ECO:0007669"/>
    <property type="project" value="UniProtKB-UniPathway"/>
</dbReference>
<keyword evidence="15" id="KW-1208">Phospholipid metabolism</keyword>
<dbReference type="Pfam" id="PF01148">
    <property type="entry name" value="CTP_transf_1"/>
    <property type="match status" value="1"/>
</dbReference>
<feature type="compositionally biased region" description="Basic and acidic residues" evidence="19">
    <location>
        <begin position="139"/>
        <end position="149"/>
    </location>
</feature>
<gene>
    <name evidence="21" type="ORF">AK88_01767</name>
</gene>
<evidence type="ECO:0000256" key="17">
    <source>
        <dbReference type="ARBA" id="ARBA00032396"/>
    </source>
</evidence>
<keyword evidence="10" id="KW-0548">Nucleotidyltransferase</keyword>
<evidence type="ECO:0000256" key="8">
    <source>
        <dbReference type="ARBA" id="ARBA00022679"/>
    </source>
</evidence>
<protein>
    <recommendedName>
        <fullName evidence="6">phosphatidate cytidylyltransferase</fullName>
        <ecNumber evidence="6">2.7.7.41</ecNumber>
    </recommendedName>
    <alternativeName>
        <fullName evidence="16">CDP-diacylglycerol synthase</fullName>
    </alternativeName>
    <alternativeName>
        <fullName evidence="17">CDP-diglyceride pyrophosphorylase</fullName>
    </alternativeName>
    <alternativeName>
        <fullName evidence="18">CDP-diglyceride synthase</fullName>
    </alternativeName>
</protein>
<dbReference type="PANTHER" id="PTHR13773">
    <property type="entry name" value="PHOSPHATIDATE CYTIDYLYLTRANSFERASE"/>
    <property type="match status" value="1"/>
</dbReference>
<sequence>MPERNEQVKESNGPINDLSIGSTSEDENPKINNSDGINKEKKKKKKLSNGDINVGEKKKKEEVNVNNHVEDDKQESHNGDIYEEEDKTNITNDDNYSEEDKTVDRTRSKSRSLDTNNEGADDIDKFRNWNNNGYKKKKSIDEINGKGENGEDQNLIKNNQKIECRRRKSSSKEIKCYKDLKYLKDYANLKSTNNRFTNFMRFYGYRGIPNNGSKSRMSISSQNSNNNNANLKSHEHNKDTFKVRLISTIILIFLCLLTVAAGHFYCSVLVLVLVTVVYREIISLKSVENKDKKLPEIFYIRWYWFVLTILTWGIPWIIPKLKHQIGLFKYILKYHSIIMFTSAFFGLVWFILSLRKFSLRYQFSQIGIILLSSLFIVTQSLMHIANIYSGLIWFVVPVTSVVVNDIFAYVFGVLFGRTRLIALSPKKTVEGFIGSSVITVLYSLGATYVLQNYKFFVCPQSHISLIPFYTLYTTDCESSSIFKPKYYTLPSQLSSLLSINKIYYTNMVFHGLVLSLFAAFLAPFGGFLASGFKRALKIKDFGHSIPGHGGATDRFDCQIFIGMFTYIYLKTFVKIKGGINYSYDVLIDSIQKLDHKEVLRLFNQLKNMIDKKRRKNSDKKKDQQNKHHSKDDKCNGNNRQPVS</sequence>
<feature type="transmembrane region" description="Helical" evidence="20">
    <location>
        <begin position="245"/>
        <end position="278"/>
    </location>
</feature>
<keyword evidence="8" id="KW-0808">Transferase</keyword>
<comment type="subcellular location">
    <subcellularLocation>
        <location evidence="2">Membrane</location>
        <topology evidence="2">Multi-pass membrane protein</topology>
    </subcellularLocation>
</comment>
<evidence type="ECO:0000256" key="10">
    <source>
        <dbReference type="ARBA" id="ARBA00022695"/>
    </source>
</evidence>
<evidence type="ECO:0000256" key="4">
    <source>
        <dbReference type="ARBA" id="ARBA00005189"/>
    </source>
</evidence>
<evidence type="ECO:0000256" key="7">
    <source>
        <dbReference type="ARBA" id="ARBA00022516"/>
    </source>
</evidence>
<feature type="transmembrane region" description="Helical" evidence="20">
    <location>
        <begin position="391"/>
        <end position="416"/>
    </location>
</feature>
<evidence type="ECO:0000256" key="9">
    <source>
        <dbReference type="ARBA" id="ARBA00022692"/>
    </source>
</evidence>
<feature type="compositionally biased region" description="Basic and acidic residues" evidence="19">
    <location>
        <begin position="98"/>
        <end position="107"/>
    </location>
</feature>
<feature type="transmembrane region" description="Helical" evidence="20">
    <location>
        <begin position="428"/>
        <end position="450"/>
    </location>
</feature>
<accession>A0A0D9QNH1</accession>
<keyword evidence="9 20" id="KW-0812">Transmembrane</keyword>
<evidence type="ECO:0000256" key="12">
    <source>
        <dbReference type="ARBA" id="ARBA00023098"/>
    </source>
</evidence>